<dbReference type="AlphaFoldDB" id="A0A2R5FFK8"/>
<evidence type="ECO:0000313" key="3">
    <source>
        <dbReference type="Proteomes" id="UP000245124"/>
    </source>
</evidence>
<gene>
    <name evidence="2" type="ORF">NIES4072_09810</name>
</gene>
<comment type="caution">
    <text evidence="2">The sequence shown here is derived from an EMBL/GenBank/DDBJ whole genome shotgun (WGS) entry which is preliminary data.</text>
</comment>
<dbReference type="EMBL" id="BDUD01000001">
    <property type="protein sequence ID" value="GBG17327.1"/>
    <property type="molecule type" value="Genomic_DNA"/>
</dbReference>
<proteinExistence type="predicted"/>
<reference evidence="2 3" key="1">
    <citation type="submission" date="2017-06" db="EMBL/GenBank/DDBJ databases">
        <title>Genome sequencing of cyanobaciteial culture collection at National Institute for Environmental Studies (NIES).</title>
        <authorList>
            <person name="Hirose Y."/>
            <person name="Shimura Y."/>
            <person name="Fujisawa T."/>
            <person name="Nakamura Y."/>
            <person name="Kawachi M."/>
        </authorList>
    </citation>
    <scope>NUCLEOTIDE SEQUENCE [LARGE SCALE GENOMIC DNA]</scope>
    <source>
        <strain evidence="2 3">NIES-4072</strain>
    </source>
</reference>
<name>A0A2R5FFK8_NOSCO</name>
<dbReference type="Proteomes" id="UP000245124">
    <property type="component" value="Unassembled WGS sequence"/>
</dbReference>
<feature type="compositionally biased region" description="Basic and acidic residues" evidence="1">
    <location>
        <begin position="38"/>
        <end position="53"/>
    </location>
</feature>
<accession>A0A2R5FFK8</accession>
<protein>
    <submittedName>
        <fullName evidence="2">Uncharacterized protein</fullName>
    </submittedName>
</protein>
<keyword evidence="3" id="KW-1185">Reference proteome</keyword>
<organism evidence="2 3">
    <name type="scientific">Nostoc commune NIES-4072</name>
    <dbReference type="NCBI Taxonomy" id="2005467"/>
    <lineage>
        <taxon>Bacteria</taxon>
        <taxon>Bacillati</taxon>
        <taxon>Cyanobacteriota</taxon>
        <taxon>Cyanophyceae</taxon>
        <taxon>Nostocales</taxon>
        <taxon>Nostocaceae</taxon>
        <taxon>Nostoc</taxon>
    </lineage>
</organism>
<feature type="compositionally biased region" description="Basic and acidic residues" evidence="1">
    <location>
        <begin position="1"/>
        <end position="19"/>
    </location>
</feature>
<feature type="region of interest" description="Disordered" evidence="1">
    <location>
        <begin position="1"/>
        <end position="53"/>
    </location>
</feature>
<sequence length="114" mass="13772">MRLKRWESPRKEGRNDKGRGGSARKRQLKKQRQMLRQRLKEANKPENNKNNRAGEDKFIFPLFFGLLFQKKRKFRDFSIYRLRKLQQINYLILWGEPKSSPILYGDRVAHPTIN</sequence>
<evidence type="ECO:0000256" key="1">
    <source>
        <dbReference type="SAM" id="MobiDB-lite"/>
    </source>
</evidence>
<evidence type="ECO:0000313" key="2">
    <source>
        <dbReference type="EMBL" id="GBG17327.1"/>
    </source>
</evidence>
<feature type="compositionally biased region" description="Basic residues" evidence="1">
    <location>
        <begin position="22"/>
        <end position="37"/>
    </location>
</feature>